<evidence type="ECO:0000313" key="1">
    <source>
        <dbReference type="EMBL" id="GJS77667.1"/>
    </source>
</evidence>
<evidence type="ECO:0008006" key="3">
    <source>
        <dbReference type="Google" id="ProtNLM"/>
    </source>
</evidence>
<reference evidence="1" key="1">
    <citation type="journal article" date="2022" name="Int. J. Mol. Sci.">
        <title>Draft Genome of Tanacetum Coccineum: Genomic Comparison of Closely Related Tanacetum-Family Plants.</title>
        <authorList>
            <person name="Yamashiro T."/>
            <person name="Shiraishi A."/>
            <person name="Nakayama K."/>
            <person name="Satake H."/>
        </authorList>
    </citation>
    <scope>NUCLEOTIDE SEQUENCE</scope>
</reference>
<evidence type="ECO:0000313" key="2">
    <source>
        <dbReference type="Proteomes" id="UP001151760"/>
    </source>
</evidence>
<organism evidence="1 2">
    <name type="scientific">Tanacetum coccineum</name>
    <dbReference type="NCBI Taxonomy" id="301880"/>
    <lineage>
        <taxon>Eukaryota</taxon>
        <taxon>Viridiplantae</taxon>
        <taxon>Streptophyta</taxon>
        <taxon>Embryophyta</taxon>
        <taxon>Tracheophyta</taxon>
        <taxon>Spermatophyta</taxon>
        <taxon>Magnoliopsida</taxon>
        <taxon>eudicotyledons</taxon>
        <taxon>Gunneridae</taxon>
        <taxon>Pentapetalae</taxon>
        <taxon>asterids</taxon>
        <taxon>campanulids</taxon>
        <taxon>Asterales</taxon>
        <taxon>Asteraceae</taxon>
        <taxon>Asteroideae</taxon>
        <taxon>Anthemideae</taxon>
        <taxon>Anthemidinae</taxon>
        <taxon>Tanacetum</taxon>
    </lineage>
</organism>
<keyword evidence="2" id="KW-1185">Reference proteome</keyword>
<gene>
    <name evidence="1" type="ORF">Tco_0727548</name>
</gene>
<dbReference type="EMBL" id="BQNB010010465">
    <property type="protein sequence ID" value="GJS77667.1"/>
    <property type="molecule type" value="Genomic_DNA"/>
</dbReference>
<accession>A0ABQ4YL79</accession>
<name>A0ABQ4YL79_9ASTR</name>
<reference evidence="1" key="2">
    <citation type="submission" date="2022-01" db="EMBL/GenBank/DDBJ databases">
        <authorList>
            <person name="Yamashiro T."/>
            <person name="Shiraishi A."/>
            <person name="Satake H."/>
            <person name="Nakayama K."/>
        </authorList>
    </citation>
    <scope>NUCLEOTIDE SEQUENCE</scope>
</reference>
<dbReference type="Proteomes" id="UP001151760">
    <property type="component" value="Unassembled WGS sequence"/>
</dbReference>
<comment type="caution">
    <text evidence="1">The sequence shown here is derived from an EMBL/GenBank/DDBJ whole genome shotgun (WGS) entry which is preliminary data.</text>
</comment>
<proteinExistence type="predicted"/>
<sequence>MFPCKLGYIVTASPAVLLIVLGGLEFSEFAHDLQHACSRSSSLAVISSGLSSNVSDAGLPSEKVMASGKNGDDGDLLLFEIAHALVILVQEH</sequence>
<protein>
    <recommendedName>
        <fullName evidence="3">Secreted protein</fullName>
    </recommendedName>
</protein>